<dbReference type="RefSeq" id="WP_013793585.1">
    <property type="nucleotide sequence ID" value="NZ_BAWT01000013.1"/>
</dbReference>
<dbReference type="EC" id="3.5.1.28" evidence="2"/>
<name>A0A0E2UD03_9STRE</name>
<accession>A0A0E2UD03</accession>
<dbReference type="InterPro" id="IPR007921">
    <property type="entry name" value="CHAP_dom"/>
</dbReference>
<dbReference type="Pfam" id="PF05257">
    <property type="entry name" value="CHAP"/>
    <property type="match status" value="1"/>
</dbReference>
<dbReference type="EMBL" id="NSGR01000006">
    <property type="protein sequence ID" value="PCH12971.1"/>
    <property type="molecule type" value="Genomic_DNA"/>
</dbReference>
<dbReference type="Gene3D" id="2.30.30.40">
    <property type="entry name" value="SH3 Domains"/>
    <property type="match status" value="1"/>
</dbReference>
<comment type="catalytic activity">
    <reaction evidence="1">
        <text>Hydrolyzes the link between N-acetylmuramoyl residues and L-amino acid residues in certain cell-wall glycopeptides.</text>
        <dbReference type="EC" id="3.5.1.28"/>
    </reaction>
</comment>
<evidence type="ECO:0000313" key="4">
    <source>
        <dbReference type="EMBL" id="PCH12971.1"/>
    </source>
</evidence>
<evidence type="ECO:0000256" key="1">
    <source>
        <dbReference type="ARBA" id="ARBA00001561"/>
    </source>
</evidence>
<dbReference type="GO" id="GO:0008745">
    <property type="term" value="F:N-acetylmuramoyl-L-alanine amidase activity"/>
    <property type="evidence" value="ECO:0007669"/>
    <property type="project" value="UniProtKB-EC"/>
</dbReference>
<dbReference type="Pfam" id="PF08460">
    <property type="entry name" value="SH3_5"/>
    <property type="match status" value="1"/>
</dbReference>
<organism evidence="4 5">
    <name type="scientific">Streptococcus parauberis</name>
    <dbReference type="NCBI Taxonomy" id="1348"/>
    <lineage>
        <taxon>Bacteria</taxon>
        <taxon>Bacillati</taxon>
        <taxon>Bacillota</taxon>
        <taxon>Bacilli</taxon>
        <taxon>Lactobacillales</taxon>
        <taxon>Streptococcaceae</taxon>
        <taxon>Streptococcus</taxon>
    </lineage>
</organism>
<dbReference type="Proteomes" id="UP000217465">
    <property type="component" value="Unassembled WGS sequence"/>
</dbReference>
<dbReference type="SUPFAM" id="SSF54001">
    <property type="entry name" value="Cysteine proteinases"/>
    <property type="match status" value="1"/>
</dbReference>
<comment type="caution">
    <text evidence="4">The sequence shown here is derived from an EMBL/GenBank/DDBJ whole genome shotgun (WGS) entry which is preliminary data.</text>
</comment>
<dbReference type="InterPro" id="IPR003646">
    <property type="entry name" value="SH3-like_bac-type"/>
</dbReference>
<sequence length="361" mass="39737">MKKFQTLIVLAVFVSQLVNPFTLNTKAAVLGDNYPSQWQTGWGPDTWGMYKRQCTSFVAFRLSSANGFTLPTGYRNADSWGHIARSQGYSVDMQATVGAVAWFDKGVNYSHQDYGHVAWVAEVNGNQVTLEEYNYNAGQGPEKYHRRTIAMGAVSGYIHFKDLGQSHGNPTPTAAPANLAPSGTYYFTERTAVRPEAKLNSHALTHYEKGQSVIYDRVLTAEGYQWLSYIGGSGNRRYVAIKKLASSVKPKAPEAKPSQFKVGDQVTFPGVFKVNQHHGSLISSVDLAGGSPTSLNWIDPTPVDESNQQGQKAGDQFLNPGEYFIIPGKFKILQIDQKTNGIRVQIGSRATWVTMARAKKA</sequence>
<evidence type="ECO:0000259" key="3">
    <source>
        <dbReference type="PROSITE" id="PS50911"/>
    </source>
</evidence>
<dbReference type="Gene3D" id="3.90.1720.10">
    <property type="entry name" value="endopeptidase domain like (from Nostoc punctiforme)"/>
    <property type="match status" value="1"/>
</dbReference>
<dbReference type="PROSITE" id="PS50911">
    <property type="entry name" value="CHAP"/>
    <property type="match status" value="1"/>
</dbReference>
<evidence type="ECO:0000256" key="2">
    <source>
        <dbReference type="ARBA" id="ARBA00011901"/>
    </source>
</evidence>
<dbReference type="OMA" id="VADGYEW"/>
<proteinExistence type="predicted"/>
<dbReference type="InterPro" id="IPR038765">
    <property type="entry name" value="Papain-like_cys_pep_sf"/>
</dbReference>
<evidence type="ECO:0000313" key="5">
    <source>
        <dbReference type="Proteomes" id="UP000217465"/>
    </source>
</evidence>
<gene>
    <name evidence="4" type="ORF">A9Y57_00740</name>
</gene>
<reference evidence="4 5" key="1">
    <citation type="submission" date="2016-06" db="EMBL/GenBank/DDBJ databases">
        <authorList>
            <person name="Haines A.N."/>
            <person name="Council K.R."/>
        </authorList>
    </citation>
    <scope>NUCLEOTIDE SEQUENCE [LARGE SCALE GENOMIC DNA]</scope>
    <source>
        <strain evidence="4 5">SP158-29</strain>
    </source>
</reference>
<feature type="domain" description="Peptidase C51" evidence="3">
    <location>
        <begin position="29"/>
        <end position="159"/>
    </location>
</feature>
<dbReference type="AlphaFoldDB" id="A0A0E2UD03"/>
<protein>
    <recommendedName>
        <fullName evidence="2">N-acetylmuramoyl-L-alanine amidase</fullName>
        <ecNumber evidence="2">3.5.1.28</ecNumber>
    </recommendedName>
</protein>
<dbReference type="eggNOG" id="COG3942">
    <property type="taxonomic scope" value="Bacteria"/>
</dbReference>
<dbReference type="STRING" id="936154.STP_0030"/>